<dbReference type="GO" id="GO:0005635">
    <property type="term" value="C:nuclear envelope"/>
    <property type="evidence" value="ECO:0007669"/>
    <property type="project" value="UniProtKB-ARBA"/>
</dbReference>
<dbReference type="GO" id="GO:0005737">
    <property type="term" value="C:cytoplasm"/>
    <property type="evidence" value="ECO:0007669"/>
    <property type="project" value="UniProtKB-SubCell"/>
</dbReference>
<dbReference type="Pfam" id="PF02136">
    <property type="entry name" value="NTF2"/>
    <property type="match status" value="1"/>
</dbReference>
<evidence type="ECO:0000259" key="5">
    <source>
        <dbReference type="PROSITE" id="PS50177"/>
    </source>
</evidence>
<evidence type="ECO:0000313" key="7">
    <source>
        <dbReference type="Proteomes" id="UP000030854"/>
    </source>
</evidence>
<evidence type="ECO:0000256" key="4">
    <source>
        <dbReference type="RuleBase" id="RU369002"/>
    </source>
</evidence>
<dbReference type="Gene3D" id="3.10.450.50">
    <property type="match status" value="1"/>
</dbReference>
<organism evidence="6 7">
    <name type="scientific">Uncinula necator</name>
    <name type="common">Grape powdery mildew</name>
    <dbReference type="NCBI Taxonomy" id="52586"/>
    <lineage>
        <taxon>Eukaryota</taxon>
        <taxon>Fungi</taxon>
        <taxon>Dikarya</taxon>
        <taxon>Ascomycota</taxon>
        <taxon>Pezizomycotina</taxon>
        <taxon>Leotiomycetes</taxon>
        <taxon>Erysiphales</taxon>
        <taxon>Erysiphaceae</taxon>
        <taxon>Erysiphe</taxon>
    </lineage>
</organism>
<keyword evidence="7" id="KW-1185">Reference proteome</keyword>
<dbReference type="InterPro" id="IPR045875">
    <property type="entry name" value="NTF2"/>
</dbReference>
<dbReference type="InterPro" id="IPR002075">
    <property type="entry name" value="NTF2_dom"/>
</dbReference>
<dbReference type="GO" id="GO:0051028">
    <property type="term" value="P:mRNA transport"/>
    <property type="evidence" value="ECO:0007669"/>
    <property type="project" value="UniProtKB-UniRule"/>
</dbReference>
<keyword evidence="4" id="KW-0653">Protein transport</keyword>
<reference evidence="6 7" key="1">
    <citation type="journal article" date="2014" name="BMC Genomics">
        <title>Adaptive genomic structural variation in the grape powdery mildew pathogen, Erysiphe necator.</title>
        <authorList>
            <person name="Jones L."/>
            <person name="Riaz S."/>
            <person name="Morales-Cruz A."/>
            <person name="Amrine K.C."/>
            <person name="McGuire B."/>
            <person name="Gubler W.D."/>
            <person name="Walker M.A."/>
            <person name="Cantu D."/>
        </authorList>
    </citation>
    <scope>NUCLEOTIDE SEQUENCE [LARGE SCALE GENOMIC DNA]</scope>
    <source>
        <strain evidence="7">c</strain>
    </source>
</reference>
<comment type="function">
    <text evidence="3">Facilitates protein transport into the nucleus. Could be part of a multicomponent system of cytosolic factors that assemble at the pore complex during nuclear import.</text>
</comment>
<dbReference type="PROSITE" id="PS50177">
    <property type="entry name" value="NTF2_DOMAIN"/>
    <property type="match status" value="1"/>
</dbReference>
<name>A0A0B1P163_UNCNE</name>
<dbReference type="FunFam" id="3.10.450.50:FF:000005">
    <property type="entry name" value="Nuclear transport factor 2"/>
    <property type="match status" value="1"/>
</dbReference>
<evidence type="ECO:0000256" key="3">
    <source>
        <dbReference type="ARBA" id="ARBA00053082"/>
    </source>
</evidence>
<evidence type="ECO:0000256" key="2">
    <source>
        <dbReference type="ARBA" id="ARBA00026247"/>
    </source>
</evidence>
<keyword evidence="4" id="KW-0813">Transport</keyword>
<protein>
    <recommendedName>
        <fullName evidence="2 4">Nuclear transport factor 2</fullName>
        <shortName evidence="4">NTF-2</shortName>
    </recommendedName>
</protein>
<dbReference type="STRING" id="52586.A0A0B1P163"/>
<dbReference type="EMBL" id="JNVN01002143">
    <property type="protein sequence ID" value="KHJ32352.1"/>
    <property type="molecule type" value="Genomic_DNA"/>
</dbReference>
<dbReference type="OMA" id="QFVEYYY"/>
<dbReference type="InterPro" id="IPR032710">
    <property type="entry name" value="NTF2-like_dom_sf"/>
</dbReference>
<dbReference type="CDD" id="cd00780">
    <property type="entry name" value="NTF2"/>
    <property type="match status" value="1"/>
</dbReference>
<dbReference type="AlphaFoldDB" id="A0A0B1P163"/>
<dbReference type="HOGENOM" id="CLU_131642_0_0_1"/>
<keyword evidence="4" id="KW-0539">Nucleus</keyword>
<dbReference type="GO" id="GO:0006606">
    <property type="term" value="P:protein import into nucleus"/>
    <property type="evidence" value="ECO:0007669"/>
    <property type="project" value="UniProtKB-ARBA"/>
</dbReference>
<evidence type="ECO:0000313" key="6">
    <source>
        <dbReference type="EMBL" id="KHJ32352.1"/>
    </source>
</evidence>
<comment type="function">
    <text evidence="4">Has a role in nuclear-cytoplasmic transport of proteins and mRNAs.</text>
</comment>
<evidence type="ECO:0000256" key="1">
    <source>
        <dbReference type="ARBA" id="ARBA00022490"/>
    </source>
</evidence>
<keyword evidence="1 4" id="KW-0963">Cytoplasm</keyword>
<sequence>MADITGIAQEFTQFYYNQFDLDRSTLATLYRDESMLTFETSSVQGAVNIVEKLCSLPFSKVKHDITTLDAQPSGLHRGILILVTGRLLLEEEERPMNFTQVFQLNPNGAGSYFVYNDIFKLVYA</sequence>
<accession>A0A0B1P163</accession>
<dbReference type="InterPro" id="IPR018222">
    <property type="entry name" value="Nuclear_transport_factor_2_euk"/>
</dbReference>
<dbReference type="PANTHER" id="PTHR12612">
    <property type="entry name" value="NUCLEAR TRANSPORT FACTOR 2"/>
    <property type="match status" value="1"/>
</dbReference>
<dbReference type="SUPFAM" id="SSF54427">
    <property type="entry name" value="NTF2-like"/>
    <property type="match status" value="1"/>
</dbReference>
<dbReference type="Proteomes" id="UP000030854">
    <property type="component" value="Unassembled WGS sequence"/>
</dbReference>
<comment type="caution">
    <text evidence="6">The sequence shown here is derived from an EMBL/GenBank/DDBJ whole genome shotgun (WGS) entry which is preliminary data.</text>
</comment>
<feature type="domain" description="NTF2" evidence="5">
    <location>
        <begin position="7"/>
        <end position="121"/>
    </location>
</feature>
<comment type="subcellular location">
    <subcellularLocation>
        <location evidence="4">Cytoplasm</location>
    </subcellularLocation>
    <subcellularLocation>
        <location evidence="4">Nucleus</location>
    </subcellularLocation>
</comment>
<proteinExistence type="predicted"/>
<gene>
    <name evidence="6" type="ORF">EV44_g1113</name>
</gene>